<keyword evidence="5" id="KW-1185">Reference proteome</keyword>
<dbReference type="CDD" id="cd00761">
    <property type="entry name" value="Glyco_tranf_GTA_type"/>
    <property type="match status" value="1"/>
</dbReference>
<protein>
    <submittedName>
        <fullName evidence="4">Glycosyltransferase</fullName>
    </submittedName>
</protein>
<dbReference type="PANTHER" id="PTHR22916:SF51">
    <property type="entry name" value="GLYCOSYLTRANSFERASE EPSH-RELATED"/>
    <property type="match status" value="1"/>
</dbReference>
<dbReference type="RefSeq" id="WP_160367635.1">
    <property type="nucleotide sequence ID" value="NZ_WSQA01000002.1"/>
</dbReference>
<reference evidence="4 5" key="1">
    <citation type="submission" date="2019-12" db="EMBL/GenBank/DDBJ databases">
        <authorList>
            <person name="Dong K."/>
        </authorList>
    </citation>
    <scope>NUCLEOTIDE SEQUENCE [LARGE SCALE GENOMIC DNA]</scope>
    <source>
        <strain evidence="4 5">JCM 31225</strain>
    </source>
</reference>
<sequence>MSIILDKYKVSVIVPMYNAQAYLTKCVESLFAQTLTNFEIIFIDDCSADGTVSKLKKVLSDLANTEISTKVILNKSNLGVASTRNKGLDNAEGLYLAAVDPDDFIAPTMLEDMFQAAETANADIVWCDYVNVYADREDYISQKIAEDPLTCISDLLSGALFGGMCTKLVKRSLFLENQIRFPDGLNMSEDLRVCISLFYYAKTVKYVGKGLYFYTQFSDTSISISNNQQVKVNLQWFENIKGIESFLKSKNFQGVESNIMKLKLIAKQNLLVRGKELSAFLKWREVFPESNAFLDESDLPKHYKIIGNQILNNKFLIPRGWLFLKKVLGK</sequence>
<dbReference type="OrthoDB" id="597270at2"/>
<gene>
    <name evidence="4" type="ORF">GQF63_03020</name>
</gene>
<feature type="domain" description="Glycosyltransferase 2-like" evidence="3">
    <location>
        <begin position="11"/>
        <end position="143"/>
    </location>
</feature>
<accession>A0A6N8KV70</accession>
<evidence type="ECO:0000313" key="5">
    <source>
        <dbReference type="Proteomes" id="UP000435036"/>
    </source>
</evidence>
<dbReference type="PANTHER" id="PTHR22916">
    <property type="entry name" value="GLYCOSYLTRANSFERASE"/>
    <property type="match status" value="1"/>
</dbReference>
<dbReference type="Pfam" id="PF00535">
    <property type="entry name" value="Glycos_transf_2"/>
    <property type="match status" value="1"/>
</dbReference>
<dbReference type="GO" id="GO:0016758">
    <property type="term" value="F:hexosyltransferase activity"/>
    <property type="evidence" value="ECO:0007669"/>
    <property type="project" value="UniProtKB-ARBA"/>
</dbReference>
<dbReference type="AlphaFoldDB" id="A0A6N8KV70"/>
<dbReference type="SUPFAM" id="SSF53448">
    <property type="entry name" value="Nucleotide-diphospho-sugar transferases"/>
    <property type="match status" value="1"/>
</dbReference>
<evidence type="ECO:0000256" key="2">
    <source>
        <dbReference type="ARBA" id="ARBA00022679"/>
    </source>
</evidence>
<evidence type="ECO:0000259" key="3">
    <source>
        <dbReference type="Pfam" id="PF00535"/>
    </source>
</evidence>
<dbReference type="Proteomes" id="UP000435036">
    <property type="component" value="Unassembled WGS sequence"/>
</dbReference>
<comment type="caution">
    <text evidence="4">The sequence shown here is derived from an EMBL/GenBank/DDBJ whole genome shotgun (WGS) entry which is preliminary data.</text>
</comment>
<keyword evidence="1" id="KW-0328">Glycosyltransferase</keyword>
<organism evidence="4 5">
    <name type="scientific">Sphingobacterium humi</name>
    <dbReference type="NCBI Taxonomy" id="1796905"/>
    <lineage>
        <taxon>Bacteria</taxon>
        <taxon>Pseudomonadati</taxon>
        <taxon>Bacteroidota</taxon>
        <taxon>Sphingobacteriia</taxon>
        <taxon>Sphingobacteriales</taxon>
        <taxon>Sphingobacteriaceae</taxon>
        <taxon>Sphingobacterium</taxon>
    </lineage>
</organism>
<name>A0A6N8KV70_9SPHI</name>
<dbReference type="InterPro" id="IPR001173">
    <property type="entry name" value="Glyco_trans_2-like"/>
</dbReference>
<dbReference type="InterPro" id="IPR029044">
    <property type="entry name" value="Nucleotide-diphossugar_trans"/>
</dbReference>
<evidence type="ECO:0000256" key="1">
    <source>
        <dbReference type="ARBA" id="ARBA00022676"/>
    </source>
</evidence>
<dbReference type="Gene3D" id="3.90.550.10">
    <property type="entry name" value="Spore Coat Polysaccharide Biosynthesis Protein SpsA, Chain A"/>
    <property type="match status" value="1"/>
</dbReference>
<proteinExistence type="predicted"/>
<evidence type="ECO:0000313" key="4">
    <source>
        <dbReference type="EMBL" id="MVZ60986.1"/>
    </source>
</evidence>
<dbReference type="EMBL" id="WSQA01000002">
    <property type="protein sequence ID" value="MVZ60986.1"/>
    <property type="molecule type" value="Genomic_DNA"/>
</dbReference>
<keyword evidence="2 4" id="KW-0808">Transferase</keyword>